<proteinExistence type="predicted"/>
<evidence type="ECO:0000313" key="2">
    <source>
        <dbReference type="EMBL" id="OQP48906.1"/>
    </source>
</evidence>
<keyword evidence="3" id="KW-1185">Reference proteome</keyword>
<gene>
    <name evidence="2" type="ORF">A4R26_07320</name>
</gene>
<organism evidence="2 3">
    <name type="scientific">Niastella populi</name>
    <dbReference type="NCBI Taxonomy" id="550983"/>
    <lineage>
        <taxon>Bacteria</taxon>
        <taxon>Pseudomonadati</taxon>
        <taxon>Bacteroidota</taxon>
        <taxon>Chitinophagia</taxon>
        <taxon>Chitinophagales</taxon>
        <taxon>Chitinophagaceae</taxon>
        <taxon>Niastella</taxon>
    </lineage>
</organism>
<accession>A0A1V9ES13</accession>
<evidence type="ECO:0000313" key="3">
    <source>
        <dbReference type="Proteomes" id="UP000192276"/>
    </source>
</evidence>
<reference evidence="3" key="1">
    <citation type="submission" date="2016-04" db="EMBL/GenBank/DDBJ databases">
        <authorList>
            <person name="Chen L."/>
            <person name="Zhuang W."/>
            <person name="Wang G."/>
        </authorList>
    </citation>
    <scope>NUCLEOTIDE SEQUENCE [LARGE SCALE GENOMIC DNA]</scope>
    <source>
        <strain evidence="3">208</strain>
    </source>
</reference>
<dbReference type="AlphaFoldDB" id="A0A1V9ES13"/>
<sequence length="80" mass="8778">MAKETIVKENPVTDALKKLKEEEIELMAKLKPLQEAIGALEKILDKSSKKAKPAKDSGNDAPVTEEAPQEATTELFEKAE</sequence>
<comment type="caution">
    <text evidence="2">The sequence shown here is derived from an EMBL/GenBank/DDBJ whole genome shotgun (WGS) entry which is preliminary data.</text>
</comment>
<feature type="compositionally biased region" description="Basic and acidic residues" evidence="1">
    <location>
        <begin position="45"/>
        <end position="58"/>
    </location>
</feature>
<dbReference type="EMBL" id="LWBP01000232">
    <property type="protein sequence ID" value="OQP48906.1"/>
    <property type="molecule type" value="Genomic_DNA"/>
</dbReference>
<evidence type="ECO:0000256" key="1">
    <source>
        <dbReference type="SAM" id="MobiDB-lite"/>
    </source>
</evidence>
<name>A0A1V9ES13_9BACT</name>
<dbReference type="RefSeq" id="WP_081170296.1">
    <property type="nucleotide sequence ID" value="NZ_LWBP01000232.1"/>
</dbReference>
<feature type="region of interest" description="Disordered" evidence="1">
    <location>
        <begin position="45"/>
        <end position="80"/>
    </location>
</feature>
<protein>
    <submittedName>
        <fullName evidence="2">Uncharacterized protein</fullName>
    </submittedName>
</protein>
<dbReference type="Proteomes" id="UP000192276">
    <property type="component" value="Unassembled WGS sequence"/>
</dbReference>